<evidence type="ECO:0000313" key="2">
    <source>
        <dbReference type="EMBL" id="RMC00640.1"/>
    </source>
</evidence>
<sequence>MMQEESSEQKSATGGCEKSEDIGNNWVREAGVGDVARVMMKEAERRSYVILPCWVASYLMSVHGRDDYLISPSWLGGHTDTFVKDI</sequence>
<organism evidence="2 3">
    <name type="scientific">Hirundo rustica rustica</name>
    <dbReference type="NCBI Taxonomy" id="333673"/>
    <lineage>
        <taxon>Eukaryota</taxon>
        <taxon>Metazoa</taxon>
        <taxon>Chordata</taxon>
        <taxon>Craniata</taxon>
        <taxon>Vertebrata</taxon>
        <taxon>Euteleostomi</taxon>
        <taxon>Archelosauria</taxon>
        <taxon>Archosauria</taxon>
        <taxon>Dinosauria</taxon>
        <taxon>Saurischia</taxon>
        <taxon>Theropoda</taxon>
        <taxon>Coelurosauria</taxon>
        <taxon>Aves</taxon>
        <taxon>Neognathae</taxon>
        <taxon>Neoaves</taxon>
        <taxon>Telluraves</taxon>
        <taxon>Australaves</taxon>
        <taxon>Passeriformes</taxon>
        <taxon>Sylvioidea</taxon>
        <taxon>Hirundinidae</taxon>
        <taxon>Hirundo</taxon>
    </lineage>
</organism>
<dbReference type="Proteomes" id="UP000269221">
    <property type="component" value="Unassembled WGS sequence"/>
</dbReference>
<feature type="region of interest" description="Disordered" evidence="1">
    <location>
        <begin position="1"/>
        <end position="21"/>
    </location>
</feature>
<name>A0A3M0JPH5_HIRRU</name>
<keyword evidence="3" id="KW-1185">Reference proteome</keyword>
<evidence type="ECO:0000313" key="3">
    <source>
        <dbReference type="Proteomes" id="UP000269221"/>
    </source>
</evidence>
<gene>
    <name evidence="2" type="ORF">DUI87_23257</name>
</gene>
<protein>
    <submittedName>
        <fullName evidence="2">Uncharacterized protein</fullName>
    </submittedName>
</protein>
<reference evidence="2 3" key="1">
    <citation type="submission" date="2018-07" db="EMBL/GenBank/DDBJ databases">
        <title>A high quality draft genome assembly of the barn swallow (H. rustica rustica).</title>
        <authorList>
            <person name="Formenti G."/>
            <person name="Chiara M."/>
            <person name="Poveda L."/>
            <person name="Francoijs K.-J."/>
            <person name="Bonisoli-Alquati A."/>
            <person name="Canova L."/>
            <person name="Gianfranceschi L."/>
            <person name="Horner D.S."/>
            <person name="Saino N."/>
        </authorList>
    </citation>
    <scope>NUCLEOTIDE SEQUENCE [LARGE SCALE GENOMIC DNA]</scope>
    <source>
        <strain evidence="2">Chelidonia</strain>
        <tissue evidence="2">Blood</tissue>
    </source>
</reference>
<dbReference type="OrthoDB" id="10598821at2759"/>
<dbReference type="AlphaFoldDB" id="A0A3M0JPH5"/>
<comment type="caution">
    <text evidence="2">The sequence shown here is derived from an EMBL/GenBank/DDBJ whole genome shotgun (WGS) entry which is preliminary data.</text>
</comment>
<accession>A0A3M0JPH5</accession>
<dbReference type="EMBL" id="QRBI01000144">
    <property type="protein sequence ID" value="RMC00640.1"/>
    <property type="molecule type" value="Genomic_DNA"/>
</dbReference>
<evidence type="ECO:0000256" key="1">
    <source>
        <dbReference type="SAM" id="MobiDB-lite"/>
    </source>
</evidence>
<proteinExistence type="predicted"/>